<evidence type="ECO:0000313" key="2">
    <source>
        <dbReference type="EMBL" id="GGM60971.1"/>
    </source>
</evidence>
<dbReference type="RefSeq" id="WP_189058978.1">
    <property type="nucleotide sequence ID" value="NZ_BMMK01000016.1"/>
</dbReference>
<accession>A0A8J3FVU9</accession>
<evidence type="ECO:0000259" key="1">
    <source>
        <dbReference type="Pfam" id="PF14028"/>
    </source>
</evidence>
<dbReference type="Proteomes" id="UP000637578">
    <property type="component" value="Unassembled WGS sequence"/>
</dbReference>
<dbReference type="InterPro" id="IPR023809">
    <property type="entry name" value="Thiopep_bacteriocin_synth_dom"/>
</dbReference>
<gene>
    <name evidence="2" type="ORF">GCM10012275_35030</name>
</gene>
<sequence>MREWTAWQLHLAAPTPEMHVRALREVVAPAVEGCQHWFFLRYWQGGPHLRVRIGDLDARSAGQIDAEMRKRLAAVNQLAAGETTLDAATYEAYAAGMGQAGEEGTTIEPGRLRAPGLYRAVYVPEFNRYGGEALIPLSERLFVTSSRLVLAFLQREPTSHAQTGFALRSLATALDVIGDPAARIACCRAAANSWLSWLHRAGRSQAELDALVNTAGERAARLVATAPHLAEPITTGPVAAWGRELAEAWPYWQSVSEHDTRAQPRSERILFSHLHMFCNRLGMSVAEEFFLHIVLAELLEAAETERSR</sequence>
<reference evidence="2" key="2">
    <citation type="submission" date="2020-09" db="EMBL/GenBank/DDBJ databases">
        <authorList>
            <person name="Sun Q."/>
            <person name="Zhou Y."/>
        </authorList>
    </citation>
    <scope>NUCLEOTIDE SEQUENCE</scope>
    <source>
        <strain evidence="2">CGMCC 4.5737</strain>
    </source>
</reference>
<name>A0A8J3FVU9_9PSEU</name>
<proteinExistence type="predicted"/>
<feature type="domain" description="Thiopeptide-type bacteriocin biosynthesis" evidence="1">
    <location>
        <begin position="16"/>
        <end position="297"/>
    </location>
</feature>
<organism evidence="2 3">
    <name type="scientific">Longimycelium tulufanense</name>
    <dbReference type="NCBI Taxonomy" id="907463"/>
    <lineage>
        <taxon>Bacteria</taxon>
        <taxon>Bacillati</taxon>
        <taxon>Actinomycetota</taxon>
        <taxon>Actinomycetes</taxon>
        <taxon>Pseudonocardiales</taxon>
        <taxon>Pseudonocardiaceae</taxon>
        <taxon>Longimycelium</taxon>
    </lineage>
</organism>
<dbReference type="Pfam" id="PF14028">
    <property type="entry name" value="Lant_dehydr_C"/>
    <property type="match status" value="1"/>
</dbReference>
<dbReference type="EMBL" id="BMMK01000016">
    <property type="protein sequence ID" value="GGM60971.1"/>
    <property type="molecule type" value="Genomic_DNA"/>
</dbReference>
<evidence type="ECO:0000313" key="3">
    <source>
        <dbReference type="Proteomes" id="UP000637578"/>
    </source>
</evidence>
<dbReference type="NCBIfam" id="TIGR03891">
    <property type="entry name" value="thiopep_ocin"/>
    <property type="match status" value="1"/>
</dbReference>
<dbReference type="AlphaFoldDB" id="A0A8J3FVU9"/>
<comment type="caution">
    <text evidence="2">The sequence shown here is derived from an EMBL/GenBank/DDBJ whole genome shotgun (WGS) entry which is preliminary data.</text>
</comment>
<keyword evidence="3" id="KW-1185">Reference proteome</keyword>
<protein>
    <recommendedName>
        <fullName evidence="1">Thiopeptide-type bacteriocin biosynthesis domain-containing protein</fullName>
    </recommendedName>
</protein>
<reference evidence="2" key="1">
    <citation type="journal article" date="2014" name="Int. J. Syst. Evol. Microbiol.">
        <title>Complete genome sequence of Corynebacterium casei LMG S-19264T (=DSM 44701T), isolated from a smear-ripened cheese.</title>
        <authorList>
            <consortium name="US DOE Joint Genome Institute (JGI-PGF)"/>
            <person name="Walter F."/>
            <person name="Albersmeier A."/>
            <person name="Kalinowski J."/>
            <person name="Ruckert C."/>
        </authorList>
    </citation>
    <scope>NUCLEOTIDE SEQUENCE</scope>
    <source>
        <strain evidence="2">CGMCC 4.5737</strain>
    </source>
</reference>